<dbReference type="OrthoDB" id="5372703at2759"/>
<feature type="region of interest" description="Disordered" evidence="1">
    <location>
        <begin position="34"/>
        <end position="74"/>
    </location>
</feature>
<evidence type="ECO:0000313" key="4">
    <source>
        <dbReference type="Proteomes" id="UP001056012"/>
    </source>
</evidence>
<sequence length="414" mass="46394">MEATVAINIVQTSTYTSGYIRRWLDNIELNYENHTMPPTPPSTFARIPRGASARERRGSRQSTLTSDTQTPKATKTLTPETYRQINLRASCIFIDNKVIIPPAIDEYIRQILGVSSWEDQVPAPNGIGMQPLFDEVADKYHRESERLASTCSLEGDWRHCLYSVMCQMNNRLGQALEINACEKVWNQHLKPINAILQKRLAKAGSPGIDPNLVMDTDPDYSESISPSSQSVSTITKCLAIRYYVKTPKPDITCALTSAAFTTKHQNLLDEYQACELILSDPYAAESGIRFPFIIAELKANSPLTDTQNQAAVGGACILKILTGLTCQVSSLTTPVELPPALALCFSIVTEGPTHELWVHFKCEDAFHMLHLQSWRTTRRDHAQEFVNCLGRIIEWGKGDFKEHIVKMLDRLPNI</sequence>
<accession>A0A9Q8ZF41</accession>
<dbReference type="AlphaFoldDB" id="A0A9Q8ZF41"/>
<dbReference type="InterPro" id="IPR057684">
    <property type="entry name" value="DUF7924"/>
</dbReference>
<evidence type="ECO:0000256" key="1">
    <source>
        <dbReference type="SAM" id="MobiDB-lite"/>
    </source>
</evidence>
<organism evidence="3 4">
    <name type="scientific">Curvularia clavata</name>
    <dbReference type="NCBI Taxonomy" id="95742"/>
    <lineage>
        <taxon>Eukaryota</taxon>
        <taxon>Fungi</taxon>
        <taxon>Dikarya</taxon>
        <taxon>Ascomycota</taxon>
        <taxon>Pezizomycotina</taxon>
        <taxon>Dothideomycetes</taxon>
        <taxon>Pleosporomycetidae</taxon>
        <taxon>Pleosporales</taxon>
        <taxon>Pleosporineae</taxon>
        <taxon>Pleosporaceae</taxon>
        <taxon>Curvularia</taxon>
    </lineage>
</organism>
<feature type="domain" description="DUF7924" evidence="2">
    <location>
        <begin position="240"/>
        <end position="399"/>
    </location>
</feature>
<evidence type="ECO:0000259" key="2">
    <source>
        <dbReference type="Pfam" id="PF25545"/>
    </source>
</evidence>
<feature type="compositionally biased region" description="Polar residues" evidence="1">
    <location>
        <begin position="61"/>
        <end position="74"/>
    </location>
</feature>
<reference evidence="3" key="1">
    <citation type="submission" date="2021-12" db="EMBL/GenBank/DDBJ databases">
        <title>Curvularia clavata genome.</title>
        <authorList>
            <person name="Cao Y."/>
        </authorList>
    </citation>
    <scope>NUCLEOTIDE SEQUENCE</scope>
    <source>
        <strain evidence="3">Yc1106</strain>
    </source>
</reference>
<protein>
    <recommendedName>
        <fullName evidence="2">DUF7924 domain-containing protein</fullName>
    </recommendedName>
</protein>
<dbReference type="EMBL" id="CP089279">
    <property type="protein sequence ID" value="USP80956.1"/>
    <property type="molecule type" value="Genomic_DNA"/>
</dbReference>
<name>A0A9Q8ZF41_CURCL</name>
<evidence type="ECO:0000313" key="3">
    <source>
        <dbReference type="EMBL" id="USP80956.1"/>
    </source>
</evidence>
<proteinExistence type="predicted"/>
<dbReference type="VEuPathDB" id="FungiDB:yc1106_08230"/>
<dbReference type="Proteomes" id="UP001056012">
    <property type="component" value="Chromosome 6"/>
</dbReference>
<dbReference type="Pfam" id="PF25545">
    <property type="entry name" value="DUF7924"/>
    <property type="match status" value="1"/>
</dbReference>
<gene>
    <name evidence="3" type="ORF">yc1106_08230</name>
</gene>
<keyword evidence="4" id="KW-1185">Reference proteome</keyword>